<gene>
    <name evidence="2" type="ORF">FCALED_LOCUS1732</name>
</gene>
<protein>
    <submittedName>
        <fullName evidence="2">3837_t:CDS:1</fullName>
    </submittedName>
</protein>
<reference evidence="2" key="1">
    <citation type="submission" date="2021-06" db="EMBL/GenBank/DDBJ databases">
        <authorList>
            <person name="Kallberg Y."/>
            <person name="Tangrot J."/>
            <person name="Rosling A."/>
        </authorList>
    </citation>
    <scope>NUCLEOTIDE SEQUENCE</scope>
    <source>
        <strain evidence="2">UK204</strain>
    </source>
</reference>
<keyword evidence="3" id="KW-1185">Reference proteome</keyword>
<dbReference type="Proteomes" id="UP000789570">
    <property type="component" value="Unassembled WGS sequence"/>
</dbReference>
<name>A0A9N8VTF7_9GLOM</name>
<accession>A0A9N8VTF7</accession>
<dbReference type="AlphaFoldDB" id="A0A9N8VTF7"/>
<evidence type="ECO:0000256" key="1">
    <source>
        <dbReference type="SAM" id="MobiDB-lite"/>
    </source>
</evidence>
<dbReference type="EMBL" id="CAJVPQ010000234">
    <property type="protein sequence ID" value="CAG8460785.1"/>
    <property type="molecule type" value="Genomic_DNA"/>
</dbReference>
<organism evidence="2 3">
    <name type="scientific">Funneliformis caledonium</name>
    <dbReference type="NCBI Taxonomy" id="1117310"/>
    <lineage>
        <taxon>Eukaryota</taxon>
        <taxon>Fungi</taxon>
        <taxon>Fungi incertae sedis</taxon>
        <taxon>Mucoromycota</taxon>
        <taxon>Glomeromycotina</taxon>
        <taxon>Glomeromycetes</taxon>
        <taxon>Glomerales</taxon>
        <taxon>Glomeraceae</taxon>
        <taxon>Funneliformis</taxon>
    </lineage>
</organism>
<evidence type="ECO:0000313" key="3">
    <source>
        <dbReference type="Proteomes" id="UP000789570"/>
    </source>
</evidence>
<dbReference type="Gene3D" id="1.10.30.10">
    <property type="entry name" value="High mobility group box domain"/>
    <property type="match status" value="1"/>
</dbReference>
<dbReference type="SUPFAM" id="SSF47095">
    <property type="entry name" value="HMG-box"/>
    <property type="match status" value="1"/>
</dbReference>
<sequence>MTFQTILKRTRSCVFIDSSNPNIHNRVIDGSQPMITLPFPPHIDPNDLVVKSRDGKIPARVPNAFIIYRKVYIETARSQGYILPMTVISSIASRSWERESEIVKAEYKRLAKEAFDVRNEMLPKANRKRKREKWNIVSFKKSAELRKSPALKAQKKPVRKAPIQTPQFPSPISSPEPQFDNPSPVISQNEIIGPQFNLDFVQCMFPSPEIPEGMIIDNRSSPDSSIISSPEINDHSYSESYYHNSNEIQEEGSLNLTARANNYLQTEHHLIDYGEDIVSFNEFIVDPEYLDMSIYSGNYIDTEPSSGLGFDFSYYL</sequence>
<feature type="region of interest" description="Disordered" evidence="1">
    <location>
        <begin position="150"/>
        <end position="178"/>
    </location>
</feature>
<dbReference type="OrthoDB" id="2373005at2759"/>
<proteinExistence type="predicted"/>
<dbReference type="InterPro" id="IPR036910">
    <property type="entry name" value="HMG_box_dom_sf"/>
</dbReference>
<comment type="caution">
    <text evidence="2">The sequence shown here is derived from an EMBL/GenBank/DDBJ whole genome shotgun (WGS) entry which is preliminary data.</text>
</comment>
<evidence type="ECO:0000313" key="2">
    <source>
        <dbReference type="EMBL" id="CAG8460785.1"/>
    </source>
</evidence>